<reference evidence="10" key="1">
    <citation type="journal article" date="2015" name="Nature">
        <title>Complex archaea that bridge the gap between prokaryotes and eukaryotes.</title>
        <authorList>
            <person name="Spang A."/>
            <person name="Saw J.H."/>
            <person name="Jorgensen S.L."/>
            <person name="Zaremba-Niedzwiedzka K."/>
            <person name="Martijn J."/>
            <person name="Lind A.E."/>
            <person name="van Eijk R."/>
            <person name="Schleper C."/>
            <person name="Guy L."/>
            <person name="Ettema T.J."/>
        </authorList>
    </citation>
    <scope>NUCLEOTIDE SEQUENCE</scope>
</reference>
<evidence type="ECO:0000256" key="5">
    <source>
        <dbReference type="ARBA" id="ARBA00022723"/>
    </source>
</evidence>
<evidence type="ECO:0000259" key="9">
    <source>
        <dbReference type="PROSITE" id="PS51918"/>
    </source>
</evidence>
<evidence type="ECO:0000259" key="8">
    <source>
        <dbReference type="PROSITE" id="PS51332"/>
    </source>
</evidence>
<evidence type="ECO:0000256" key="2">
    <source>
        <dbReference type="ARBA" id="ARBA00022603"/>
    </source>
</evidence>
<dbReference type="SFLD" id="SFLDG01082">
    <property type="entry name" value="B12-binding_domain_containing"/>
    <property type="match status" value="1"/>
</dbReference>
<dbReference type="SFLD" id="SFLDG01123">
    <property type="entry name" value="methyltransferase_(Class_B)"/>
    <property type="match status" value="1"/>
</dbReference>
<dbReference type="InterPro" id="IPR006158">
    <property type="entry name" value="Cobalamin-bd"/>
</dbReference>
<dbReference type="AlphaFoldDB" id="A0A0F9BTB8"/>
<dbReference type="GO" id="GO:0003824">
    <property type="term" value="F:catalytic activity"/>
    <property type="evidence" value="ECO:0007669"/>
    <property type="project" value="InterPro"/>
</dbReference>
<dbReference type="GO" id="GO:0046872">
    <property type="term" value="F:metal ion binding"/>
    <property type="evidence" value="ECO:0007669"/>
    <property type="project" value="UniProtKB-KW"/>
</dbReference>
<dbReference type="InterPro" id="IPR051198">
    <property type="entry name" value="BchE-like"/>
</dbReference>
<dbReference type="GO" id="GO:0031419">
    <property type="term" value="F:cobalamin binding"/>
    <property type="evidence" value="ECO:0007669"/>
    <property type="project" value="InterPro"/>
</dbReference>
<dbReference type="Gene3D" id="3.80.30.20">
    <property type="entry name" value="tm_1862 like domain"/>
    <property type="match status" value="1"/>
</dbReference>
<protein>
    <submittedName>
        <fullName evidence="10">Uncharacterized protein</fullName>
    </submittedName>
</protein>
<comment type="cofactor">
    <cofactor evidence="1">
        <name>[4Fe-4S] cluster</name>
        <dbReference type="ChEBI" id="CHEBI:49883"/>
    </cofactor>
</comment>
<evidence type="ECO:0000313" key="10">
    <source>
        <dbReference type="EMBL" id="KKK87621.1"/>
    </source>
</evidence>
<dbReference type="PROSITE" id="PS51918">
    <property type="entry name" value="RADICAL_SAM"/>
    <property type="match status" value="1"/>
</dbReference>
<evidence type="ECO:0000256" key="6">
    <source>
        <dbReference type="ARBA" id="ARBA00023004"/>
    </source>
</evidence>
<dbReference type="PANTHER" id="PTHR43409">
    <property type="entry name" value="ANAEROBIC MAGNESIUM-PROTOPORPHYRIN IX MONOMETHYL ESTER CYCLASE-RELATED"/>
    <property type="match status" value="1"/>
</dbReference>
<dbReference type="SFLD" id="SFLDS00029">
    <property type="entry name" value="Radical_SAM"/>
    <property type="match status" value="1"/>
</dbReference>
<keyword evidence="4" id="KW-0949">S-adenosyl-L-methionine</keyword>
<keyword evidence="3" id="KW-0808">Transferase</keyword>
<dbReference type="SMART" id="SM00729">
    <property type="entry name" value="Elp3"/>
    <property type="match status" value="1"/>
</dbReference>
<dbReference type="PANTHER" id="PTHR43409:SF7">
    <property type="entry name" value="BLL1977 PROTEIN"/>
    <property type="match status" value="1"/>
</dbReference>
<dbReference type="Pfam" id="PF04055">
    <property type="entry name" value="Radical_SAM"/>
    <property type="match status" value="1"/>
</dbReference>
<proteinExistence type="predicted"/>
<dbReference type="CDD" id="cd01335">
    <property type="entry name" value="Radical_SAM"/>
    <property type="match status" value="1"/>
</dbReference>
<name>A0A0F9BTB8_9ZZZZ</name>
<organism evidence="10">
    <name type="scientific">marine sediment metagenome</name>
    <dbReference type="NCBI Taxonomy" id="412755"/>
    <lineage>
        <taxon>unclassified sequences</taxon>
        <taxon>metagenomes</taxon>
        <taxon>ecological metagenomes</taxon>
    </lineage>
</organism>
<feature type="domain" description="B12-binding" evidence="8">
    <location>
        <begin position="1"/>
        <end position="127"/>
    </location>
</feature>
<dbReference type="Gene3D" id="3.40.50.280">
    <property type="entry name" value="Cobalamin-binding domain"/>
    <property type="match status" value="1"/>
</dbReference>
<dbReference type="Pfam" id="PF02310">
    <property type="entry name" value="B12-binding"/>
    <property type="match status" value="1"/>
</dbReference>
<comment type="caution">
    <text evidence="10">The sequence shown here is derived from an EMBL/GenBank/DDBJ whole genome shotgun (WGS) entry which is preliminary data.</text>
</comment>
<feature type="non-terminal residue" evidence="10">
    <location>
        <position position="351"/>
    </location>
</feature>
<sequence>MKVLLIQPVNHEVYSGMYNLVTLAAHVENYAQVKLLDPMREPLATTLLSWKPDIVGLTAYTVHYPAAIKIAEKVAQILPSALRVLGGVHITCLPKSLHPIFDLGIIGEGEATLESICIVEKHRLNDLAGVCYRINDEVIVNRSRGPFPVNLPVPNQLKYISKEYFSQGITCMIGSRGCPFRCEFCYSKAVYREVRYYPVERVVGEMKYQYKKMASKLIIMWDDTFVLDRNRLAAMREEMKKQEILGKVNLGIHMRTSVVDEDLMILLKGLGVSNMNVGLESGSNRVLEQVKGKGATVEKHKECIELGHKYGINVDGSFIFGMPGEKIEDMQKTLEFMEWLHLKKQQKVFTG</sequence>
<dbReference type="SUPFAM" id="SSF102114">
    <property type="entry name" value="Radical SAM enzymes"/>
    <property type="match status" value="1"/>
</dbReference>
<dbReference type="PROSITE" id="PS51332">
    <property type="entry name" value="B12_BINDING"/>
    <property type="match status" value="1"/>
</dbReference>
<dbReference type="InterPro" id="IPR023404">
    <property type="entry name" value="rSAM_horseshoe"/>
</dbReference>
<dbReference type="InterPro" id="IPR006638">
    <property type="entry name" value="Elp3/MiaA/NifB-like_rSAM"/>
</dbReference>
<dbReference type="EMBL" id="LAZR01050314">
    <property type="protein sequence ID" value="KKK87621.1"/>
    <property type="molecule type" value="Genomic_DNA"/>
</dbReference>
<dbReference type="InterPro" id="IPR007197">
    <property type="entry name" value="rSAM"/>
</dbReference>
<evidence type="ECO:0000256" key="3">
    <source>
        <dbReference type="ARBA" id="ARBA00022679"/>
    </source>
</evidence>
<dbReference type="InterPro" id="IPR034466">
    <property type="entry name" value="Methyltransferase_Class_B"/>
</dbReference>
<keyword evidence="6" id="KW-0408">Iron</keyword>
<evidence type="ECO:0000256" key="7">
    <source>
        <dbReference type="ARBA" id="ARBA00023014"/>
    </source>
</evidence>
<keyword evidence="7" id="KW-0411">Iron-sulfur</keyword>
<keyword evidence="2" id="KW-0489">Methyltransferase</keyword>
<evidence type="ECO:0000256" key="1">
    <source>
        <dbReference type="ARBA" id="ARBA00001966"/>
    </source>
</evidence>
<feature type="domain" description="Radical SAM core" evidence="9">
    <location>
        <begin position="164"/>
        <end position="351"/>
    </location>
</feature>
<gene>
    <name evidence="10" type="ORF">LCGC14_2751410</name>
</gene>
<evidence type="ECO:0000256" key="4">
    <source>
        <dbReference type="ARBA" id="ARBA00022691"/>
    </source>
</evidence>
<dbReference type="InterPro" id="IPR058240">
    <property type="entry name" value="rSAM_sf"/>
</dbReference>
<keyword evidence="5" id="KW-0479">Metal-binding</keyword>
<accession>A0A0F9BTB8</accession>
<dbReference type="GO" id="GO:0051539">
    <property type="term" value="F:4 iron, 4 sulfur cluster binding"/>
    <property type="evidence" value="ECO:0007669"/>
    <property type="project" value="UniProtKB-KW"/>
</dbReference>